<gene>
    <name evidence="5 6" type="primary">tatC</name>
    <name evidence="6" type="ORF">G7034_02705</name>
</gene>
<feature type="transmembrane region" description="Helical" evidence="5">
    <location>
        <begin position="186"/>
        <end position="212"/>
    </location>
</feature>
<keyword evidence="7" id="KW-1185">Reference proteome</keyword>
<dbReference type="EMBL" id="JAANAS010000032">
    <property type="protein sequence ID" value="NGZ89156.1"/>
    <property type="molecule type" value="Genomic_DNA"/>
</dbReference>
<dbReference type="RefSeq" id="WP_166399422.1">
    <property type="nucleotide sequence ID" value="NZ_JAANAS010000032.1"/>
</dbReference>
<comment type="similarity">
    <text evidence="5">Belongs to the TatC family.</text>
</comment>
<dbReference type="InterPro" id="IPR002033">
    <property type="entry name" value="TatC"/>
</dbReference>
<dbReference type="NCBIfam" id="TIGR00945">
    <property type="entry name" value="tatC"/>
    <property type="match status" value="1"/>
</dbReference>
<dbReference type="PRINTS" id="PR01840">
    <property type="entry name" value="TATCFAMILY"/>
</dbReference>
<feature type="transmembrane region" description="Helical" evidence="5">
    <location>
        <begin position="245"/>
        <end position="266"/>
    </location>
</feature>
<evidence type="ECO:0000256" key="3">
    <source>
        <dbReference type="ARBA" id="ARBA00022989"/>
    </source>
</evidence>
<organism evidence="6 7">
    <name type="scientific">Psychroflexus maritimus</name>
    <dbReference type="NCBI Taxonomy" id="2714865"/>
    <lineage>
        <taxon>Bacteria</taxon>
        <taxon>Pseudomonadati</taxon>
        <taxon>Bacteroidota</taxon>
        <taxon>Flavobacteriia</taxon>
        <taxon>Flavobacteriales</taxon>
        <taxon>Flavobacteriaceae</taxon>
        <taxon>Psychroflexus</taxon>
    </lineage>
</organism>
<keyword evidence="5" id="KW-0813">Transport</keyword>
<dbReference type="Proteomes" id="UP000643701">
    <property type="component" value="Unassembled WGS sequence"/>
</dbReference>
<dbReference type="HAMAP" id="MF_00902">
    <property type="entry name" value="TatC"/>
    <property type="match status" value="1"/>
</dbReference>
<evidence type="ECO:0000313" key="6">
    <source>
        <dbReference type="EMBL" id="NGZ89156.1"/>
    </source>
</evidence>
<feature type="transmembrane region" description="Helical" evidence="5">
    <location>
        <begin position="98"/>
        <end position="117"/>
    </location>
</feature>
<keyword evidence="4 5" id="KW-0472">Membrane</keyword>
<feature type="transmembrane region" description="Helical" evidence="5">
    <location>
        <begin position="21"/>
        <end position="42"/>
    </location>
</feature>
<comment type="subunit">
    <text evidence="5">Forms a complex with TatA.</text>
</comment>
<comment type="function">
    <text evidence="5">Part of the twin-arginine translocation (Tat) system that transports large folded proteins containing a characteristic twin-arginine motif in their signal peptide across membranes.</text>
</comment>
<evidence type="ECO:0000313" key="7">
    <source>
        <dbReference type="Proteomes" id="UP000643701"/>
    </source>
</evidence>
<dbReference type="PANTHER" id="PTHR30371">
    <property type="entry name" value="SEC-INDEPENDENT PROTEIN TRANSLOCASE PROTEIN TATC"/>
    <property type="match status" value="1"/>
</dbReference>
<keyword evidence="3 5" id="KW-1133">Transmembrane helix</keyword>
<sequence>MARKDKKHPNEMSFLDHLEDLRWHLIRSSLAILIAGTIAFLAKSFIFDTLIFGPVEIDFWTYRVLCDISQWAGFDESFCLSEIPFRIQSRVMAGQFSAHIWTAITAGFIVSFPYVIYEFWKFLSPGLYEEEKKNAKWFILAGSLLFFTGVLFGYYIISPLSIRFLGSYQVSNIVFNDFDLGSYIGLLRACVLASGLIFELPILIYFLSKLGLVTPQFLKENRKYAIVLILIFSAIITPPDVASQIIVTIPVLVLYEISIFISKVVVKNQKKKEKERKIN</sequence>
<feature type="transmembrane region" description="Helical" evidence="5">
    <location>
        <begin position="137"/>
        <end position="157"/>
    </location>
</feature>
<keyword evidence="5" id="KW-0811">Translocation</keyword>
<dbReference type="Pfam" id="PF00902">
    <property type="entry name" value="TatC"/>
    <property type="match status" value="1"/>
</dbReference>
<keyword evidence="5" id="KW-1003">Cell membrane</keyword>
<name>A0A967ABR3_9FLAO</name>
<dbReference type="GO" id="GO:0033281">
    <property type="term" value="C:TAT protein transport complex"/>
    <property type="evidence" value="ECO:0007669"/>
    <property type="project" value="UniProtKB-UniRule"/>
</dbReference>
<comment type="subcellular location">
    <subcellularLocation>
        <location evidence="5">Cell membrane</location>
        <topology evidence="5">Multi-pass membrane protein</topology>
    </subcellularLocation>
    <subcellularLocation>
        <location evidence="1">Membrane</location>
        <topology evidence="1">Multi-pass membrane protein</topology>
    </subcellularLocation>
</comment>
<keyword evidence="5" id="KW-0653">Protein transport</keyword>
<dbReference type="GO" id="GO:0065002">
    <property type="term" value="P:intracellular protein transmembrane transport"/>
    <property type="evidence" value="ECO:0007669"/>
    <property type="project" value="TreeGrafter"/>
</dbReference>
<accession>A0A967ABR3</accession>
<comment type="caution">
    <text evidence="6">The sequence shown here is derived from an EMBL/GenBank/DDBJ whole genome shotgun (WGS) entry which is preliminary data.</text>
</comment>
<evidence type="ECO:0000256" key="1">
    <source>
        <dbReference type="ARBA" id="ARBA00004141"/>
    </source>
</evidence>
<dbReference type="PANTHER" id="PTHR30371:SF0">
    <property type="entry name" value="SEC-INDEPENDENT PROTEIN TRANSLOCASE PROTEIN TATC, CHLOROPLASTIC-RELATED"/>
    <property type="match status" value="1"/>
</dbReference>
<evidence type="ECO:0000256" key="5">
    <source>
        <dbReference type="HAMAP-Rule" id="MF_00902"/>
    </source>
</evidence>
<keyword evidence="2 5" id="KW-0812">Transmembrane</keyword>
<feature type="transmembrane region" description="Helical" evidence="5">
    <location>
        <begin position="224"/>
        <end position="239"/>
    </location>
</feature>
<evidence type="ECO:0000256" key="4">
    <source>
        <dbReference type="ARBA" id="ARBA00023136"/>
    </source>
</evidence>
<dbReference type="GO" id="GO:0009977">
    <property type="term" value="F:proton motive force dependent protein transmembrane transporter activity"/>
    <property type="evidence" value="ECO:0007669"/>
    <property type="project" value="TreeGrafter"/>
</dbReference>
<reference evidence="6" key="1">
    <citation type="submission" date="2020-03" db="EMBL/GenBank/DDBJ databases">
        <title>Psychroflexus Maritimus sp. nov., isolate from marine sediment.</title>
        <authorList>
            <person name="Zhong Y.-L."/>
        </authorList>
    </citation>
    <scope>NUCLEOTIDE SEQUENCE</scope>
    <source>
        <strain evidence="6">C1</strain>
    </source>
</reference>
<dbReference type="AlphaFoldDB" id="A0A967ABR3"/>
<evidence type="ECO:0000256" key="2">
    <source>
        <dbReference type="ARBA" id="ARBA00022692"/>
    </source>
</evidence>
<protein>
    <recommendedName>
        <fullName evidence="5">Sec-independent protein translocase protein TatC</fullName>
    </recommendedName>
</protein>
<dbReference type="GO" id="GO:0043953">
    <property type="term" value="P:protein transport by the Tat complex"/>
    <property type="evidence" value="ECO:0007669"/>
    <property type="project" value="UniProtKB-UniRule"/>
</dbReference>
<proteinExistence type="inferred from homology"/>